<feature type="transmembrane region" description="Helical" evidence="1">
    <location>
        <begin position="53"/>
        <end position="72"/>
    </location>
</feature>
<dbReference type="EMBL" id="LRGB01004080">
    <property type="protein sequence ID" value="KZS02561.1"/>
    <property type="molecule type" value="Genomic_DNA"/>
</dbReference>
<evidence type="ECO:0000256" key="1">
    <source>
        <dbReference type="SAM" id="Phobius"/>
    </source>
</evidence>
<protein>
    <submittedName>
        <fullName evidence="2">Uncharacterized protein</fullName>
    </submittedName>
</protein>
<keyword evidence="1" id="KW-0472">Membrane</keyword>
<accession>A0A162C9K4</accession>
<organism evidence="2 3">
    <name type="scientific">Daphnia magna</name>
    <dbReference type="NCBI Taxonomy" id="35525"/>
    <lineage>
        <taxon>Eukaryota</taxon>
        <taxon>Metazoa</taxon>
        <taxon>Ecdysozoa</taxon>
        <taxon>Arthropoda</taxon>
        <taxon>Crustacea</taxon>
        <taxon>Branchiopoda</taxon>
        <taxon>Diplostraca</taxon>
        <taxon>Cladocera</taxon>
        <taxon>Anomopoda</taxon>
        <taxon>Daphniidae</taxon>
        <taxon>Daphnia</taxon>
    </lineage>
</organism>
<keyword evidence="1" id="KW-1133">Transmembrane helix</keyword>
<keyword evidence="3" id="KW-1185">Reference proteome</keyword>
<gene>
    <name evidence="2" type="ORF">APZ42_000356</name>
</gene>
<proteinExistence type="predicted"/>
<reference evidence="2 3" key="1">
    <citation type="submission" date="2016-03" db="EMBL/GenBank/DDBJ databases">
        <title>EvidentialGene: Evidence-directed Construction of Genes on Genomes.</title>
        <authorList>
            <person name="Gilbert D.G."/>
            <person name="Choi J.-H."/>
            <person name="Mockaitis K."/>
            <person name="Colbourne J."/>
            <person name="Pfrender M."/>
        </authorList>
    </citation>
    <scope>NUCLEOTIDE SEQUENCE [LARGE SCALE GENOMIC DNA]</scope>
    <source>
        <strain evidence="2 3">Xinb3</strain>
        <tissue evidence="2">Complete organism</tissue>
    </source>
</reference>
<name>A0A162C9K4_9CRUS</name>
<dbReference type="AlphaFoldDB" id="A0A162C9K4"/>
<sequence length="93" mass="10887">MLYDGHIDPYDSLEAIFDLELASDNLQMVRQRPSSYSHHLSYTLVSHNVGKQLLSVLASVGPLCWIWIEYIFKRILFMKNGKIWDSYDVNHRS</sequence>
<evidence type="ECO:0000313" key="2">
    <source>
        <dbReference type="EMBL" id="KZS02561.1"/>
    </source>
</evidence>
<dbReference type="Proteomes" id="UP000076858">
    <property type="component" value="Unassembled WGS sequence"/>
</dbReference>
<keyword evidence="1" id="KW-0812">Transmembrane</keyword>
<comment type="caution">
    <text evidence="2">The sequence shown here is derived from an EMBL/GenBank/DDBJ whole genome shotgun (WGS) entry which is preliminary data.</text>
</comment>
<evidence type="ECO:0000313" key="3">
    <source>
        <dbReference type="Proteomes" id="UP000076858"/>
    </source>
</evidence>